<reference evidence="1" key="1">
    <citation type="submission" date="2020-05" db="EMBL/GenBank/DDBJ databases">
        <title>Large-scale comparative analyses of tick genomes elucidate their genetic diversity and vector capacities.</title>
        <authorList>
            <person name="Jia N."/>
            <person name="Wang J."/>
            <person name="Shi W."/>
            <person name="Du L."/>
            <person name="Sun Y."/>
            <person name="Zhan W."/>
            <person name="Jiang J."/>
            <person name="Wang Q."/>
            <person name="Zhang B."/>
            <person name="Ji P."/>
            <person name="Sakyi L.B."/>
            <person name="Cui X."/>
            <person name="Yuan T."/>
            <person name="Jiang B."/>
            <person name="Yang W."/>
            <person name="Lam T.T.-Y."/>
            <person name="Chang Q."/>
            <person name="Ding S."/>
            <person name="Wang X."/>
            <person name="Zhu J."/>
            <person name="Ruan X."/>
            <person name="Zhao L."/>
            <person name="Wei J."/>
            <person name="Que T."/>
            <person name="Du C."/>
            <person name="Cheng J."/>
            <person name="Dai P."/>
            <person name="Han X."/>
            <person name="Huang E."/>
            <person name="Gao Y."/>
            <person name="Liu J."/>
            <person name="Shao H."/>
            <person name="Ye R."/>
            <person name="Li L."/>
            <person name="Wei W."/>
            <person name="Wang X."/>
            <person name="Wang C."/>
            <person name="Yang T."/>
            <person name="Huo Q."/>
            <person name="Li W."/>
            <person name="Guo W."/>
            <person name="Chen H."/>
            <person name="Zhou L."/>
            <person name="Ni X."/>
            <person name="Tian J."/>
            <person name="Zhou Y."/>
            <person name="Sheng Y."/>
            <person name="Liu T."/>
            <person name="Pan Y."/>
            <person name="Xia L."/>
            <person name="Li J."/>
            <person name="Zhao F."/>
            <person name="Cao W."/>
        </authorList>
    </citation>
    <scope>NUCLEOTIDE SEQUENCE</scope>
    <source>
        <strain evidence="1">Hyas-2018</strain>
    </source>
</reference>
<dbReference type="EMBL" id="CM023489">
    <property type="protein sequence ID" value="KAH6922272.1"/>
    <property type="molecule type" value="Genomic_DNA"/>
</dbReference>
<gene>
    <name evidence="1" type="ORF">HPB50_011462</name>
</gene>
<dbReference type="Proteomes" id="UP000821845">
    <property type="component" value="Chromosome 9"/>
</dbReference>
<proteinExistence type="predicted"/>
<organism evidence="1 2">
    <name type="scientific">Hyalomma asiaticum</name>
    <name type="common">Tick</name>
    <dbReference type="NCBI Taxonomy" id="266040"/>
    <lineage>
        <taxon>Eukaryota</taxon>
        <taxon>Metazoa</taxon>
        <taxon>Ecdysozoa</taxon>
        <taxon>Arthropoda</taxon>
        <taxon>Chelicerata</taxon>
        <taxon>Arachnida</taxon>
        <taxon>Acari</taxon>
        <taxon>Parasitiformes</taxon>
        <taxon>Ixodida</taxon>
        <taxon>Ixodoidea</taxon>
        <taxon>Ixodidae</taxon>
        <taxon>Hyalomminae</taxon>
        <taxon>Hyalomma</taxon>
    </lineage>
</organism>
<sequence length="229" mass="25480">MEGTAEEAEGGEDEGEKTRGKSVRKTMIVKECKVTNEFSVTAAAPEEQHQGLVSVQGELHRCRQCTYTTMKKFHMKSHIRVHTEEEKKKKKRVLQVIKNKMMTFPLASLFHGLVIVLLSALGIEEMNRPPALTRVKAVRLSAHRNLAPMDPHCDTKGREGKFCLRQGKEGRDWQLQGVCSPVRSESANVSSSLGADAATSSGRHPTCPKASVLMRDKCVGWDERKQVNA</sequence>
<keyword evidence="2" id="KW-1185">Reference proteome</keyword>
<comment type="caution">
    <text evidence="1">The sequence shown here is derived from an EMBL/GenBank/DDBJ whole genome shotgun (WGS) entry which is preliminary data.</text>
</comment>
<evidence type="ECO:0000313" key="1">
    <source>
        <dbReference type="EMBL" id="KAH6922272.1"/>
    </source>
</evidence>
<name>A0ACB7RKC8_HYAAI</name>
<protein>
    <submittedName>
        <fullName evidence="1">Uncharacterized protein</fullName>
    </submittedName>
</protein>
<evidence type="ECO:0000313" key="2">
    <source>
        <dbReference type="Proteomes" id="UP000821845"/>
    </source>
</evidence>
<accession>A0ACB7RKC8</accession>